<dbReference type="PANTHER" id="PTHR43708:SF5">
    <property type="entry name" value="CONSERVED EXPRESSED OXIDOREDUCTASE (EUROFUNG)-RELATED"/>
    <property type="match status" value="1"/>
</dbReference>
<gene>
    <name evidence="5" type="ORF">C7455_104231</name>
</gene>
<reference evidence="5 6" key="1">
    <citation type="submission" date="2018-05" db="EMBL/GenBank/DDBJ databases">
        <title>Genomic Encyclopedia of Type Strains, Phase IV (KMG-IV): sequencing the most valuable type-strain genomes for metagenomic binning, comparative biology and taxonomic classification.</title>
        <authorList>
            <person name="Goeker M."/>
        </authorList>
    </citation>
    <scope>NUCLEOTIDE SEQUENCE [LARGE SCALE GENOMIC DNA]</scope>
    <source>
        <strain evidence="5 6">DSM 16097</strain>
    </source>
</reference>
<dbReference type="Gene3D" id="3.40.50.720">
    <property type="entry name" value="NAD(P)-binding Rossmann-like Domain"/>
    <property type="match status" value="1"/>
</dbReference>
<evidence type="ECO:0000256" key="1">
    <source>
        <dbReference type="ARBA" id="ARBA00010928"/>
    </source>
</evidence>
<feature type="domain" description="Gfo/Idh/MocA-like oxidoreductase N-terminal" evidence="3">
    <location>
        <begin position="42"/>
        <end position="159"/>
    </location>
</feature>
<dbReference type="InterPro" id="IPR055170">
    <property type="entry name" value="GFO_IDH_MocA-like_dom"/>
</dbReference>
<dbReference type="OrthoDB" id="6183734at2"/>
<dbReference type="Proteomes" id="UP000245708">
    <property type="component" value="Unassembled WGS sequence"/>
</dbReference>
<feature type="domain" description="GFO/IDH/MocA-like oxidoreductase" evidence="4">
    <location>
        <begin position="171"/>
        <end position="286"/>
    </location>
</feature>
<evidence type="ECO:0000313" key="5">
    <source>
        <dbReference type="EMBL" id="PWK60594.1"/>
    </source>
</evidence>
<dbReference type="Pfam" id="PF22725">
    <property type="entry name" value="GFO_IDH_MocA_C3"/>
    <property type="match status" value="1"/>
</dbReference>
<dbReference type="Pfam" id="PF01408">
    <property type="entry name" value="GFO_IDH_MocA"/>
    <property type="match status" value="1"/>
</dbReference>
<name>A0A316GJ84_9RHOB</name>
<dbReference type="RefSeq" id="WP_109667926.1">
    <property type="nucleotide sequence ID" value="NZ_QGGW01000004.1"/>
</dbReference>
<keyword evidence="6" id="KW-1185">Reference proteome</keyword>
<accession>A0A316GJ84</accession>
<dbReference type="GO" id="GO:0000166">
    <property type="term" value="F:nucleotide binding"/>
    <property type="evidence" value="ECO:0007669"/>
    <property type="project" value="InterPro"/>
</dbReference>
<evidence type="ECO:0000259" key="4">
    <source>
        <dbReference type="Pfam" id="PF22725"/>
    </source>
</evidence>
<dbReference type="SUPFAM" id="SSF55347">
    <property type="entry name" value="Glyceraldehyde-3-phosphate dehydrogenase-like, C-terminal domain"/>
    <property type="match status" value="1"/>
</dbReference>
<dbReference type="InterPro" id="IPR000683">
    <property type="entry name" value="Gfo/Idh/MocA-like_OxRdtase_N"/>
</dbReference>
<dbReference type="InterPro" id="IPR051317">
    <property type="entry name" value="Gfo/Idh/MocA_oxidoreduct"/>
</dbReference>
<dbReference type="Gene3D" id="3.30.360.10">
    <property type="entry name" value="Dihydrodipicolinate Reductase, domain 2"/>
    <property type="match status" value="1"/>
</dbReference>
<sequence>MSDVTKDAGNTDTYALKSATLPEITAPDLPYRPPMPRSYRPRIGMIGTGGISASHLDAYRTAGWEVAALWNRTRPKAEAKAAEFCPAARIEDDWHDMLADSEIDVIDVTLHPEHRAPIIRAALHAGKHVLSQKPFVTDLDVGLDLVKLAEDRGLHLAVNQNGRWAPHKAWMRAAVSAGLIGDVISAHVRIHWNHGWTAGTPFDAIEDLILYDFGVHWFDFIASVTGDRAQSVFATSAPARGQANKVPLLAQAMVRLEGGQASLVFDGGAAHGPRDTSFIGGTSGSLLSDGPDLGAQTVTLTTAQGIGRPQLEGQWFNDGFRGTMGELLCAIEEGRAPSNSARGNLHSLAMAFAAVRSRITGQEVAVGAARRLES</sequence>
<proteinExistence type="inferred from homology"/>
<keyword evidence="2" id="KW-0560">Oxidoreductase</keyword>
<comment type="caution">
    <text evidence="5">The sequence shown here is derived from an EMBL/GenBank/DDBJ whole genome shotgun (WGS) entry which is preliminary data.</text>
</comment>
<evidence type="ECO:0000313" key="6">
    <source>
        <dbReference type="Proteomes" id="UP000245708"/>
    </source>
</evidence>
<dbReference type="EMBL" id="QGGW01000004">
    <property type="protein sequence ID" value="PWK60594.1"/>
    <property type="molecule type" value="Genomic_DNA"/>
</dbReference>
<dbReference type="GO" id="GO:0016491">
    <property type="term" value="F:oxidoreductase activity"/>
    <property type="evidence" value="ECO:0007669"/>
    <property type="project" value="UniProtKB-KW"/>
</dbReference>
<evidence type="ECO:0000256" key="2">
    <source>
        <dbReference type="ARBA" id="ARBA00023002"/>
    </source>
</evidence>
<dbReference type="AlphaFoldDB" id="A0A316GJ84"/>
<dbReference type="SUPFAM" id="SSF51735">
    <property type="entry name" value="NAD(P)-binding Rossmann-fold domains"/>
    <property type="match status" value="1"/>
</dbReference>
<comment type="similarity">
    <text evidence="1">Belongs to the Gfo/Idh/MocA family.</text>
</comment>
<dbReference type="InterPro" id="IPR036291">
    <property type="entry name" value="NAD(P)-bd_dom_sf"/>
</dbReference>
<evidence type="ECO:0000259" key="3">
    <source>
        <dbReference type="Pfam" id="PF01408"/>
    </source>
</evidence>
<dbReference type="PANTHER" id="PTHR43708">
    <property type="entry name" value="CONSERVED EXPRESSED OXIDOREDUCTASE (EUROFUNG)"/>
    <property type="match status" value="1"/>
</dbReference>
<protein>
    <submittedName>
        <fullName evidence="5">Putative dehydrogenase</fullName>
    </submittedName>
</protein>
<organism evidence="5 6">
    <name type="scientific">Roseicyclus mahoneyensis</name>
    <dbReference type="NCBI Taxonomy" id="164332"/>
    <lineage>
        <taxon>Bacteria</taxon>
        <taxon>Pseudomonadati</taxon>
        <taxon>Pseudomonadota</taxon>
        <taxon>Alphaproteobacteria</taxon>
        <taxon>Rhodobacterales</taxon>
        <taxon>Roseobacteraceae</taxon>
        <taxon>Roseicyclus</taxon>
    </lineage>
</organism>